<comment type="caution">
    <text evidence="1">The sequence shown here is derived from an EMBL/GenBank/DDBJ whole genome shotgun (WGS) entry which is preliminary data.</text>
</comment>
<gene>
    <name evidence="1" type="ORF">GH714_022570</name>
</gene>
<name>A0A6A6L7G2_HEVBR</name>
<sequence>MRSKKVVIARDVKLMRKVWDWQANCDDVKYNFLEENISHEQDAIEAEDELLVIGYSKLDQIDVCCKSTVKIYEFSKSLTFKQQRVLRYLRGSLDHGMMFKKVEKMELIGYTDSDWASSIDDMRKMQLADILTKALPKARFDYLKNLIGLL</sequence>
<dbReference type="EMBL" id="JAAGAX010000012">
    <property type="protein sequence ID" value="KAF2297382.1"/>
    <property type="molecule type" value="Genomic_DNA"/>
</dbReference>
<keyword evidence="2" id="KW-1185">Reference proteome</keyword>
<reference evidence="1 2" key="1">
    <citation type="journal article" date="2020" name="Mol. Plant">
        <title>The Chromosome-Based Rubber Tree Genome Provides New Insights into Spurge Genome Evolution and Rubber Biosynthesis.</title>
        <authorList>
            <person name="Liu J."/>
            <person name="Shi C."/>
            <person name="Shi C.C."/>
            <person name="Li W."/>
            <person name="Zhang Q.J."/>
            <person name="Zhang Y."/>
            <person name="Li K."/>
            <person name="Lu H.F."/>
            <person name="Shi C."/>
            <person name="Zhu S.T."/>
            <person name="Xiao Z.Y."/>
            <person name="Nan H."/>
            <person name="Yue Y."/>
            <person name="Zhu X.G."/>
            <person name="Wu Y."/>
            <person name="Hong X.N."/>
            <person name="Fan G.Y."/>
            <person name="Tong Y."/>
            <person name="Zhang D."/>
            <person name="Mao C.L."/>
            <person name="Liu Y.L."/>
            <person name="Hao S.J."/>
            <person name="Liu W.Q."/>
            <person name="Lv M.Q."/>
            <person name="Zhang H.B."/>
            <person name="Liu Y."/>
            <person name="Hu-Tang G.R."/>
            <person name="Wang J.P."/>
            <person name="Wang J.H."/>
            <person name="Sun Y.H."/>
            <person name="Ni S.B."/>
            <person name="Chen W.B."/>
            <person name="Zhang X.C."/>
            <person name="Jiao Y.N."/>
            <person name="Eichler E.E."/>
            <person name="Li G.H."/>
            <person name="Liu X."/>
            <person name="Gao L.Z."/>
        </authorList>
    </citation>
    <scope>NUCLEOTIDE SEQUENCE [LARGE SCALE GENOMIC DNA]</scope>
    <source>
        <strain evidence="2">cv. GT1</strain>
        <tissue evidence="1">Leaf</tissue>
    </source>
</reference>
<accession>A0A6A6L7G2</accession>
<evidence type="ECO:0000313" key="1">
    <source>
        <dbReference type="EMBL" id="KAF2297382.1"/>
    </source>
</evidence>
<proteinExistence type="predicted"/>
<dbReference type="AlphaFoldDB" id="A0A6A6L7G2"/>
<protein>
    <submittedName>
        <fullName evidence="1">Uncharacterized protein</fullName>
    </submittedName>
</protein>
<organism evidence="1 2">
    <name type="scientific">Hevea brasiliensis</name>
    <name type="common">Para rubber tree</name>
    <name type="synonym">Siphonia brasiliensis</name>
    <dbReference type="NCBI Taxonomy" id="3981"/>
    <lineage>
        <taxon>Eukaryota</taxon>
        <taxon>Viridiplantae</taxon>
        <taxon>Streptophyta</taxon>
        <taxon>Embryophyta</taxon>
        <taxon>Tracheophyta</taxon>
        <taxon>Spermatophyta</taxon>
        <taxon>Magnoliopsida</taxon>
        <taxon>eudicotyledons</taxon>
        <taxon>Gunneridae</taxon>
        <taxon>Pentapetalae</taxon>
        <taxon>rosids</taxon>
        <taxon>fabids</taxon>
        <taxon>Malpighiales</taxon>
        <taxon>Euphorbiaceae</taxon>
        <taxon>Crotonoideae</taxon>
        <taxon>Micrandreae</taxon>
        <taxon>Hevea</taxon>
    </lineage>
</organism>
<evidence type="ECO:0000313" key="2">
    <source>
        <dbReference type="Proteomes" id="UP000467840"/>
    </source>
</evidence>
<dbReference type="Proteomes" id="UP000467840">
    <property type="component" value="Chromosome 18"/>
</dbReference>